<evidence type="ECO:0000313" key="4">
    <source>
        <dbReference type="Proteomes" id="UP000008555"/>
    </source>
</evidence>
<evidence type="ECO:0000313" key="3">
    <source>
        <dbReference type="EMBL" id="ABS78503.2"/>
    </source>
</evidence>
<gene>
    <name evidence="3" type="ordered locus">CBUD_1215</name>
</gene>
<evidence type="ECO:0000256" key="1">
    <source>
        <dbReference type="SAM" id="MobiDB-lite"/>
    </source>
</evidence>
<accession>A9KE57</accession>
<dbReference type="AlphaFoldDB" id="A9KE57"/>
<keyword evidence="2" id="KW-0472">Membrane</keyword>
<name>A9KE57_COXBN</name>
<keyword evidence="2" id="KW-0812">Transmembrane</keyword>
<dbReference type="KEGG" id="cbd:CBUD_1215"/>
<keyword evidence="2" id="KW-1133">Transmembrane helix</keyword>
<reference evidence="3 4" key="1">
    <citation type="journal article" date="2009" name="Infect. Immun.">
        <title>Comparative genomics reveal extensive transposon-mediated genomic plasticity and diversity among potential effector proteins within the genus Coxiella.</title>
        <authorList>
            <person name="Beare P.A."/>
            <person name="Unsworth N."/>
            <person name="Andoh M."/>
            <person name="Voth D.E."/>
            <person name="Omsland A."/>
            <person name="Gilk S.D."/>
            <person name="Williams K.P."/>
            <person name="Sobral B.W."/>
            <person name="Kupko J.J.III."/>
            <person name="Porcella S.F."/>
            <person name="Samuel J.E."/>
            <person name="Heinzen R.A."/>
        </authorList>
    </citation>
    <scope>NUCLEOTIDE SEQUENCE [LARGE SCALE GENOMIC DNA]</scope>
    <source>
        <strain evidence="3 4">Dugway 5J108-111</strain>
    </source>
</reference>
<dbReference type="EMBL" id="CP000733">
    <property type="protein sequence ID" value="ABS78503.2"/>
    <property type="molecule type" value="Genomic_DNA"/>
</dbReference>
<proteinExistence type="predicted"/>
<feature type="region of interest" description="Disordered" evidence="1">
    <location>
        <begin position="82"/>
        <end position="105"/>
    </location>
</feature>
<sequence length="105" mass="12287">MKICPAYLHRSNKPCYFNNKREITMSKFLHRLWEGIMPIVGMIVFVILFIVGIFIFSYLLIIAAVLGLILFIIAFIRIKLAQRKRPKEPPSGRIIEHDNDRENKS</sequence>
<dbReference type="Proteomes" id="UP000008555">
    <property type="component" value="Chromosome"/>
</dbReference>
<feature type="transmembrane region" description="Helical" evidence="2">
    <location>
        <begin position="61"/>
        <end position="78"/>
    </location>
</feature>
<dbReference type="RefSeq" id="WP_011996973.1">
    <property type="nucleotide sequence ID" value="NC_009727.1"/>
</dbReference>
<feature type="transmembrane region" description="Helical" evidence="2">
    <location>
        <begin position="35"/>
        <end position="55"/>
    </location>
</feature>
<organism evidence="3 4">
    <name type="scientific">Coxiella burnetii (strain Dugway 5J108-111)</name>
    <dbReference type="NCBI Taxonomy" id="434922"/>
    <lineage>
        <taxon>Bacteria</taxon>
        <taxon>Pseudomonadati</taxon>
        <taxon>Pseudomonadota</taxon>
        <taxon>Gammaproteobacteria</taxon>
        <taxon>Legionellales</taxon>
        <taxon>Coxiellaceae</taxon>
        <taxon>Coxiella</taxon>
    </lineage>
</organism>
<feature type="compositionally biased region" description="Basic and acidic residues" evidence="1">
    <location>
        <begin position="87"/>
        <end position="105"/>
    </location>
</feature>
<dbReference type="HOGENOM" id="CLU_176864_0_0_6"/>
<protein>
    <submittedName>
        <fullName evidence="3">Uncharacterized protein</fullName>
    </submittedName>
</protein>
<evidence type="ECO:0000256" key="2">
    <source>
        <dbReference type="SAM" id="Phobius"/>
    </source>
</evidence>